<name>A0A828Y0E9_9LEPT</name>
<dbReference type="EMBL" id="AKWH02000008">
    <property type="protein sequence ID" value="EKO53425.1"/>
    <property type="molecule type" value="Genomic_DNA"/>
</dbReference>
<keyword evidence="2" id="KW-1185">Reference proteome</keyword>
<gene>
    <name evidence="1" type="ORF">LEP1GSC131_3801</name>
</gene>
<proteinExistence type="predicted"/>
<reference evidence="1" key="1">
    <citation type="submission" date="2012-10" db="EMBL/GenBank/DDBJ databases">
        <authorList>
            <person name="Harkins D.M."/>
            <person name="Durkin A.S."/>
            <person name="Brinkac L.M."/>
            <person name="Selengut J.D."/>
            <person name="Sanka R."/>
            <person name="DePew J."/>
            <person name="Purushe J."/>
            <person name="Picardeau M."/>
            <person name="Werts C."/>
            <person name="Goarant C."/>
            <person name="Vinetz J.M."/>
            <person name="Sutton G.G."/>
            <person name="Nelson W.C."/>
            <person name="Fouts D.E."/>
        </authorList>
    </citation>
    <scope>NUCLEOTIDE SEQUENCE [LARGE SCALE GENOMIC DNA]</scope>
    <source>
        <strain evidence="1">200802841</strain>
    </source>
</reference>
<evidence type="ECO:0000313" key="1">
    <source>
        <dbReference type="EMBL" id="EKO53425.1"/>
    </source>
</evidence>
<organism evidence="1 2">
    <name type="scientific">Leptospira kirschneri str. 200802841</name>
    <dbReference type="NCBI Taxonomy" id="1193047"/>
    <lineage>
        <taxon>Bacteria</taxon>
        <taxon>Pseudomonadati</taxon>
        <taxon>Spirochaetota</taxon>
        <taxon>Spirochaetia</taxon>
        <taxon>Leptospirales</taxon>
        <taxon>Leptospiraceae</taxon>
        <taxon>Leptospira</taxon>
    </lineage>
</organism>
<protein>
    <submittedName>
        <fullName evidence="1">Uncharacterized protein</fullName>
    </submittedName>
</protein>
<sequence>MNNTTKTNGEEISNNSNSLFIKICNIRLTKILEIYKMKFVKKNRKPTMKMIL</sequence>
<accession>A0A828Y0E9</accession>
<dbReference type="Proteomes" id="UP000006339">
    <property type="component" value="Unassembled WGS sequence"/>
</dbReference>
<dbReference type="AlphaFoldDB" id="A0A828Y0E9"/>
<comment type="caution">
    <text evidence="1">The sequence shown here is derived from an EMBL/GenBank/DDBJ whole genome shotgun (WGS) entry which is preliminary data.</text>
</comment>
<evidence type="ECO:0000313" key="2">
    <source>
        <dbReference type="Proteomes" id="UP000006339"/>
    </source>
</evidence>